<keyword evidence="3" id="KW-1185">Reference proteome</keyword>
<organism evidence="2 3">
    <name type="scientific">Euphydryas editha</name>
    <name type="common">Edith's checkerspot</name>
    <dbReference type="NCBI Taxonomy" id="104508"/>
    <lineage>
        <taxon>Eukaryota</taxon>
        <taxon>Metazoa</taxon>
        <taxon>Ecdysozoa</taxon>
        <taxon>Arthropoda</taxon>
        <taxon>Hexapoda</taxon>
        <taxon>Insecta</taxon>
        <taxon>Pterygota</taxon>
        <taxon>Neoptera</taxon>
        <taxon>Endopterygota</taxon>
        <taxon>Lepidoptera</taxon>
        <taxon>Glossata</taxon>
        <taxon>Ditrysia</taxon>
        <taxon>Papilionoidea</taxon>
        <taxon>Nymphalidae</taxon>
        <taxon>Nymphalinae</taxon>
        <taxon>Euphydryas</taxon>
    </lineage>
</organism>
<feature type="compositionally biased region" description="Low complexity" evidence="1">
    <location>
        <begin position="9"/>
        <end position="20"/>
    </location>
</feature>
<evidence type="ECO:0008006" key="4">
    <source>
        <dbReference type="Google" id="ProtNLM"/>
    </source>
</evidence>
<comment type="caution">
    <text evidence="2">The sequence shown here is derived from an EMBL/GenBank/DDBJ whole genome shotgun (WGS) entry which is preliminary data.</text>
</comment>
<feature type="compositionally biased region" description="Basic and acidic residues" evidence="1">
    <location>
        <begin position="100"/>
        <end position="117"/>
    </location>
</feature>
<evidence type="ECO:0000256" key="1">
    <source>
        <dbReference type="SAM" id="MobiDB-lite"/>
    </source>
</evidence>
<feature type="region of interest" description="Disordered" evidence="1">
    <location>
        <begin position="1"/>
        <end position="39"/>
    </location>
</feature>
<evidence type="ECO:0000313" key="2">
    <source>
        <dbReference type="EMBL" id="CAH2107880.1"/>
    </source>
</evidence>
<dbReference type="Proteomes" id="UP001153954">
    <property type="component" value="Unassembled WGS sequence"/>
</dbReference>
<gene>
    <name evidence="2" type="ORF">EEDITHA_LOCUS21870</name>
</gene>
<proteinExistence type="predicted"/>
<evidence type="ECO:0000313" key="3">
    <source>
        <dbReference type="Proteomes" id="UP001153954"/>
    </source>
</evidence>
<feature type="region of interest" description="Disordered" evidence="1">
    <location>
        <begin position="100"/>
        <end position="142"/>
    </location>
</feature>
<dbReference type="EMBL" id="CAKOGL010000031">
    <property type="protein sequence ID" value="CAH2107880.1"/>
    <property type="molecule type" value="Genomic_DNA"/>
</dbReference>
<sequence length="435" mass="49152">MHRTPPPATATSPAPTTSMKTPKRTKPVKVAEKPSPPPLRISDIINKESYQETIRILVEKIDNAIRQGKSVTAYNKNLILNTAAWIQEATTKYFQDIHPQENCRDTKTREIQTEPEPKSAPSRQNQTGPPPPPAAKTAAAPDTTMEEINKRLQNIEMKLEKNMAVQRSYASVTAAAPQRQQLRPTLHSMIISSKNEEHTSDQVLKKVRETINAKEGWVTVEKVRKVRDRKVVVGFASAEECNRVQNRFSKQETGLLVEALKNKDPLLVLKDVLKYNTDEDIIKAIRNQNRALFDGLGKGDDRLQIKYHKRTRNPLTVHVVLSASPTLWKRITEKGAIHIDLQRVKAEDQSPLVQCTRCLGFGHGRRFCKEPQDLCSHCGGAHLQSKCVERRDGVPPSCRNCLKAKHTQTEHNAFDHGCPVRIRWDDIARSKVSYC</sequence>
<dbReference type="AlphaFoldDB" id="A0AAU9VAW1"/>
<protein>
    <recommendedName>
        <fullName evidence="4">Gag-like protein</fullName>
    </recommendedName>
</protein>
<accession>A0AAU9VAW1</accession>
<name>A0AAU9VAW1_EUPED</name>
<reference evidence="2" key="1">
    <citation type="submission" date="2022-03" db="EMBL/GenBank/DDBJ databases">
        <authorList>
            <person name="Tunstrom K."/>
        </authorList>
    </citation>
    <scope>NUCLEOTIDE SEQUENCE</scope>
</reference>